<dbReference type="SUPFAM" id="SSF54427">
    <property type="entry name" value="NTF2-like"/>
    <property type="match status" value="1"/>
</dbReference>
<evidence type="ECO:0000313" key="1">
    <source>
        <dbReference type="EMBL" id="GAA0528870.1"/>
    </source>
</evidence>
<evidence type="ECO:0000313" key="3">
    <source>
        <dbReference type="Proteomes" id="UP000597989"/>
    </source>
</evidence>
<reference evidence="2 3" key="1">
    <citation type="journal article" date="2014" name="Int. J. Syst. Evol. Microbiol.">
        <title>Complete genome sequence of Corynebacterium casei LMG S-19264T (=DSM 44701T), isolated from a smear-ripened cheese.</title>
        <authorList>
            <consortium name="US DOE Joint Genome Institute (JGI-PGF)"/>
            <person name="Walter F."/>
            <person name="Albersmeier A."/>
            <person name="Kalinowski J."/>
            <person name="Ruckert C."/>
        </authorList>
    </citation>
    <scope>NUCLEOTIDE SEQUENCE [LARGE SCALE GENOMIC DNA]</scope>
    <source>
        <strain evidence="2 3">CGMCC 4.7206</strain>
    </source>
</reference>
<dbReference type="EMBL" id="BAAAHC010000013">
    <property type="protein sequence ID" value="GAA0528870.1"/>
    <property type="molecule type" value="Genomic_DNA"/>
</dbReference>
<dbReference type="RefSeq" id="WP_229680185.1">
    <property type="nucleotide sequence ID" value="NZ_BAAAHC010000013.1"/>
</dbReference>
<evidence type="ECO:0000313" key="2">
    <source>
        <dbReference type="EMBL" id="GGI91611.1"/>
    </source>
</evidence>
<name>A0A917JXL5_9PSEU</name>
<dbReference type="Proteomes" id="UP000597989">
    <property type="component" value="Unassembled WGS sequence"/>
</dbReference>
<organism evidence="2 3">
    <name type="scientific">Saccharopolyspora thermophila</name>
    <dbReference type="NCBI Taxonomy" id="89367"/>
    <lineage>
        <taxon>Bacteria</taxon>
        <taxon>Bacillati</taxon>
        <taxon>Actinomycetota</taxon>
        <taxon>Actinomycetes</taxon>
        <taxon>Pseudonocardiales</taxon>
        <taxon>Pseudonocardiaceae</taxon>
        <taxon>Saccharopolyspora</taxon>
    </lineage>
</organism>
<comment type="caution">
    <text evidence="2">The sequence shown here is derived from an EMBL/GenBank/DDBJ whole genome shotgun (WGS) entry which is preliminary data.</text>
</comment>
<dbReference type="AlphaFoldDB" id="A0A917JXL5"/>
<protein>
    <recommendedName>
        <fullName evidence="5">Nuclear transport factor 2 family protein</fullName>
    </recommendedName>
</protein>
<accession>A0A917JXL5</accession>
<sequence>MKITELAGDIVFLEWEATSSKNKATHGVDTFVIRDGLIQAQTVRYDLTPKP</sequence>
<dbReference type="EMBL" id="BMMT01000010">
    <property type="protein sequence ID" value="GGI91611.1"/>
    <property type="molecule type" value="Genomic_DNA"/>
</dbReference>
<dbReference type="Proteomes" id="UP001500220">
    <property type="component" value="Unassembled WGS sequence"/>
</dbReference>
<dbReference type="InterPro" id="IPR032710">
    <property type="entry name" value="NTF2-like_dom_sf"/>
</dbReference>
<keyword evidence="4" id="KW-1185">Reference proteome</keyword>
<evidence type="ECO:0008006" key="5">
    <source>
        <dbReference type="Google" id="ProtNLM"/>
    </source>
</evidence>
<evidence type="ECO:0000313" key="4">
    <source>
        <dbReference type="Proteomes" id="UP001500220"/>
    </source>
</evidence>
<gene>
    <name evidence="1" type="ORF">GCM10009545_34030</name>
    <name evidence="2" type="ORF">GCM10011581_30900</name>
</gene>
<proteinExistence type="predicted"/>
<reference evidence="2" key="3">
    <citation type="submission" date="2020-09" db="EMBL/GenBank/DDBJ databases">
        <authorList>
            <person name="Sun Q."/>
            <person name="Zhou Y."/>
        </authorList>
    </citation>
    <scope>NUCLEOTIDE SEQUENCE</scope>
    <source>
        <strain evidence="2">CGMCC 4.7206</strain>
    </source>
</reference>
<reference evidence="1" key="4">
    <citation type="submission" date="2023-12" db="EMBL/GenBank/DDBJ databases">
        <authorList>
            <person name="Sun Q."/>
            <person name="Inoue M."/>
        </authorList>
    </citation>
    <scope>NUCLEOTIDE SEQUENCE</scope>
    <source>
        <strain evidence="1">JCM 10664</strain>
    </source>
</reference>
<reference evidence="1 4" key="2">
    <citation type="journal article" date="2019" name="Int. J. Syst. Evol. Microbiol.">
        <title>The Global Catalogue of Microorganisms (GCM) 10K type strain sequencing project: providing services to taxonomists for standard genome sequencing and annotation.</title>
        <authorList>
            <consortium name="The Broad Institute Genomics Platform"/>
            <consortium name="The Broad Institute Genome Sequencing Center for Infectious Disease"/>
            <person name="Wu L."/>
            <person name="Ma J."/>
        </authorList>
    </citation>
    <scope>NUCLEOTIDE SEQUENCE [LARGE SCALE GENOMIC DNA]</scope>
    <source>
        <strain evidence="1 4">JCM 10664</strain>
    </source>
</reference>